<reference evidence="2 3" key="1">
    <citation type="submission" date="2019-04" db="EMBL/GenBank/DDBJ databases">
        <authorList>
            <consortium name="Pathogen Informatics"/>
        </authorList>
    </citation>
    <scope>NUCLEOTIDE SEQUENCE [LARGE SCALE GENOMIC DNA]</scope>
    <source>
        <strain evidence="2 3">NCTC9185</strain>
    </source>
</reference>
<sequence length="143" mass="15075">MDEILNLTARMAQQGIRRLLVLSGDEAWCLQQALALRERLAGDGLWISPQPMPAPSGSPGALKSLLGREYQHAFFDARSGFDVAAFAALCGTLRARKLAGTADPSFCTLADAAGRGFAALERCAGAYPNPQLCAALLPADRSG</sequence>
<dbReference type="EMBL" id="CABDVU010000001">
    <property type="protein sequence ID" value="VTN10766.1"/>
    <property type="molecule type" value="Genomic_DNA"/>
</dbReference>
<dbReference type="Pfam" id="PF08351">
    <property type="entry name" value="TmcA_N"/>
    <property type="match status" value="1"/>
</dbReference>
<dbReference type="InterPro" id="IPR013562">
    <property type="entry name" value="TmcA/NAT10_N"/>
</dbReference>
<organism evidence="2 3">
    <name type="scientific">Raoultella terrigena</name>
    <name type="common">Klebsiella terrigena</name>
    <dbReference type="NCBI Taxonomy" id="577"/>
    <lineage>
        <taxon>Bacteria</taxon>
        <taxon>Pseudomonadati</taxon>
        <taxon>Pseudomonadota</taxon>
        <taxon>Gammaproteobacteria</taxon>
        <taxon>Enterobacterales</taxon>
        <taxon>Enterobacteriaceae</taxon>
        <taxon>Klebsiella/Raoultella group</taxon>
        <taxon>Raoultella</taxon>
    </lineage>
</organism>
<gene>
    <name evidence="2" type="primary">tmcA_2</name>
    <name evidence="2" type="ORF">NCTC9185_02698</name>
</gene>
<feature type="domain" description="TmcA/NAT10 N-terminal" evidence="1">
    <location>
        <begin position="2"/>
        <end position="95"/>
    </location>
</feature>
<keyword evidence="2" id="KW-0012">Acyltransferase</keyword>
<dbReference type="Proteomes" id="UP000339249">
    <property type="component" value="Unassembled WGS sequence"/>
</dbReference>
<evidence type="ECO:0000313" key="3">
    <source>
        <dbReference type="Proteomes" id="UP000339249"/>
    </source>
</evidence>
<dbReference type="AlphaFoldDB" id="A0A4U9D0W8"/>
<accession>A0A4U9D0W8</accession>
<proteinExistence type="predicted"/>
<name>A0A4U9D0W8_RAOTE</name>
<evidence type="ECO:0000259" key="1">
    <source>
        <dbReference type="Pfam" id="PF08351"/>
    </source>
</evidence>
<dbReference type="Gene3D" id="3.40.50.11040">
    <property type="match status" value="1"/>
</dbReference>
<dbReference type="GO" id="GO:0016746">
    <property type="term" value="F:acyltransferase activity"/>
    <property type="evidence" value="ECO:0007669"/>
    <property type="project" value="UniProtKB-KW"/>
</dbReference>
<keyword evidence="2" id="KW-0808">Transferase</keyword>
<dbReference type="EC" id="2.3.1.193" evidence="2"/>
<protein>
    <submittedName>
        <fullName evidence="2">tRNA(Met) cytidine acetyltransferase TmcA</fullName>
        <ecNumber evidence="2">2.3.1.193</ecNumber>
    </submittedName>
</protein>
<evidence type="ECO:0000313" key="2">
    <source>
        <dbReference type="EMBL" id="VTN10766.1"/>
    </source>
</evidence>